<comment type="caution">
    <text evidence="1">The sequence shown here is derived from an EMBL/GenBank/DDBJ whole genome shotgun (WGS) entry which is preliminary data.</text>
</comment>
<accession>A0ACC9D350</accession>
<keyword evidence="2" id="KW-1185">Reference proteome</keyword>
<sequence>MELNKKAAYLQGLVDGLGIDDTTKEGKIIKAMSALLGEMAEAIESVDEDLSRAYDQINDLSDELEDLEADLYEEEDDEDDSDTEDEDAEDDDANDDDIASEPFYEVACPNCGETVYVSEDDLDAGEANCAHCGVTFEVALEGDDEEAAEDGPVQYEVTCPDCGTTSVFEEDELLDGAPKCPNCGKALDFEVTEE</sequence>
<organism evidence="1 2">
    <name type="scientific">Faecalibacterium langellae</name>
    <dbReference type="NCBI Taxonomy" id="3435293"/>
    <lineage>
        <taxon>Bacteria</taxon>
        <taxon>Bacillati</taxon>
        <taxon>Bacillota</taxon>
        <taxon>Clostridia</taxon>
        <taxon>Eubacteriales</taxon>
        <taxon>Oscillospiraceae</taxon>
        <taxon>Faecalibacterium</taxon>
    </lineage>
</organism>
<dbReference type="EMBL" id="NMTR01000004">
    <property type="protein sequence ID" value="PDX62228.1"/>
    <property type="molecule type" value="Genomic_DNA"/>
</dbReference>
<name>A0ACC9D350_9FIRM</name>
<gene>
    <name evidence="1" type="ORF">CGS49_02210</name>
</gene>
<reference evidence="1 2" key="1">
    <citation type="journal article" date="2017" name="Front. Microbiol.">
        <title>New Insights into the Diversity of the Genus Faecalibacterium.</title>
        <authorList>
            <person name="Benevides L."/>
            <person name="Burman S."/>
            <person name="Martin R."/>
            <person name="Robert V."/>
            <person name="Thomas M."/>
            <person name="Miquel S."/>
            <person name="Chain F."/>
            <person name="Sokol H."/>
            <person name="Bermudez-Humaran L.G."/>
            <person name="Morrison M."/>
            <person name="Langella P."/>
            <person name="Azevedo V.A."/>
            <person name="Chatel J.M."/>
            <person name="Soares S."/>
        </authorList>
    </citation>
    <scope>NUCLEOTIDE SEQUENCE [LARGE SCALE GENOMIC DNA]</scope>
    <source>
        <strain evidence="2">CNCM I-4541</strain>
    </source>
</reference>
<evidence type="ECO:0000313" key="1">
    <source>
        <dbReference type="EMBL" id="PDX62228.1"/>
    </source>
</evidence>
<evidence type="ECO:0000313" key="2">
    <source>
        <dbReference type="Proteomes" id="UP000220959"/>
    </source>
</evidence>
<dbReference type="Proteomes" id="UP000220959">
    <property type="component" value="Unassembled WGS sequence"/>
</dbReference>
<protein>
    <submittedName>
        <fullName evidence="1">Uncharacterized protein</fullName>
    </submittedName>
</protein>
<proteinExistence type="predicted"/>